<feature type="domain" description="Alpha-macroglobulin receptor-binding" evidence="7">
    <location>
        <begin position="1473"/>
        <end position="1559"/>
    </location>
</feature>
<dbReference type="Gene3D" id="2.60.40.1940">
    <property type="match status" value="1"/>
</dbReference>
<dbReference type="SUPFAM" id="SSF49410">
    <property type="entry name" value="Alpha-macroglobulin receptor domain"/>
    <property type="match status" value="1"/>
</dbReference>
<dbReference type="SMART" id="SM01419">
    <property type="entry name" value="Thiol-ester_cl"/>
    <property type="match status" value="1"/>
</dbReference>
<dbReference type="PANTHER" id="PTHR11412">
    <property type="entry name" value="MACROGLOBULIN / COMPLEMENT"/>
    <property type="match status" value="1"/>
</dbReference>
<organism evidence="8 9">
    <name type="scientific">candidate division WOR-3 bacterium</name>
    <dbReference type="NCBI Taxonomy" id="2052148"/>
    <lineage>
        <taxon>Bacteria</taxon>
        <taxon>Bacteria division WOR-3</taxon>
    </lineage>
</organism>
<dbReference type="Pfam" id="PF17791">
    <property type="entry name" value="MG3"/>
    <property type="match status" value="1"/>
</dbReference>
<dbReference type="Gene3D" id="2.60.40.10">
    <property type="entry name" value="Immunoglobulins"/>
    <property type="match status" value="1"/>
</dbReference>
<dbReference type="InterPro" id="IPR011625">
    <property type="entry name" value="A2M_N_BRD"/>
</dbReference>
<dbReference type="InterPro" id="IPR041555">
    <property type="entry name" value="MG3"/>
</dbReference>
<proteinExistence type="inferred from homology"/>
<dbReference type="InterPro" id="IPR013545">
    <property type="entry name" value="T2SS_protein-GspG_C"/>
</dbReference>
<evidence type="ECO:0008006" key="10">
    <source>
        <dbReference type="Google" id="ProtNLM"/>
    </source>
</evidence>
<evidence type="ECO:0000259" key="5">
    <source>
        <dbReference type="SMART" id="SM01359"/>
    </source>
</evidence>
<dbReference type="InterPro" id="IPR008930">
    <property type="entry name" value="Terpenoid_cyclase/PrenylTrfase"/>
</dbReference>
<dbReference type="SMART" id="SM01360">
    <property type="entry name" value="A2M"/>
    <property type="match status" value="1"/>
</dbReference>
<keyword evidence="4" id="KW-1015">Disulfide bond</keyword>
<dbReference type="SMART" id="SM01359">
    <property type="entry name" value="A2M_N_2"/>
    <property type="match status" value="1"/>
</dbReference>
<dbReference type="InterPro" id="IPR045584">
    <property type="entry name" value="Pilin-like"/>
</dbReference>
<dbReference type="InterPro" id="IPR011626">
    <property type="entry name" value="Alpha-macroglobulin_TED"/>
</dbReference>
<dbReference type="SUPFAM" id="SSF54523">
    <property type="entry name" value="Pili subunits"/>
    <property type="match status" value="1"/>
</dbReference>
<protein>
    <recommendedName>
        <fullName evidence="10">Alpha-2-macroglobulin</fullName>
    </recommendedName>
</protein>
<gene>
    <name evidence="8" type="ORF">ENI34_10345</name>
</gene>
<evidence type="ECO:0000259" key="6">
    <source>
        <dbReference type="SMART" id="SM01360"/>
    </source>
</evidence>
<dbReference type="Pfam" id="PF01835">
    <property type="entry name" value="MG2"/>
    <property type="match status" value="1"/>
</dbReference>
<evidence type="ECO:0000256" key="3">
    <source>
        <dbReference type="ARBA" id="ARBA00022966"/>
    </source>
</evidence>
<keyword evidence="2" id="KW-0732">Signal</keyword>
<dbReference type="Proteomes" id="UP000885826">
    <property type="component" value="Unassembled WGS sequence"/>
</dbReference>
<dbReference type="Pfam" id="PF00207">
    <property type="entry name" value="A2M"/>
    <property type="match status" value="1"/>
</dbReference>
<dbReference type="CDD" id="cd02891">
    <property type="entry name" value="A2M_like"/>
    <property type="match status" value="1"/>
</dbReference>
<name>A0A9C9EPC3_UNCW3</name>
<accession>A0A9C9EPC3</accession>
<dbReference type="EMBL" id="DRIG01000107">
    <property type="protein sequence ID" value="HEC79517.1"/>
    <property type="molecule type" value="Genomic_DNA"/>
</dbReference>
<feature type="domain" description="Alpha-2-macroglobulin" evidence="6">
    <location>
        <begin position="878"/>
        <end position="968"/>
    </location>
</feature>
<dbReference type="Pfam" id="PF07677">
    <property type="entry name" value="A2M_recep"/>
    <property type="match status" value="1"/>
</dbReference>
<dbReference type="Gene3D" id="2.20.130.20">
    <property type="match status" value="1"/>
</dbReference>
<feature type="domain" description="Alpha-2-macroglobulin bait region" evidence="5">
    <location>
        <begin position="519"/>
        <end position="659"/>
    </location>
</feature>
<dbReference type="Gene3D" id="2.60.40.690">
    <property type="entry name" value="Alpha-macroglobulin, receptor-binding domain"/>
    <property type="match status" value="1"/>
</dbReference>
<evidence type="ECO:0000259" key="7">
    <source>
        <dbReference type="SMART" id="SM01361"/>
    </source>
</evidence>
<dbReference type="InterPro" id="IPR036595">
    <property type="entry name" value="A-macroglobulin_rcpt-bd_sf"/>
</dbReference>
<dbReference type="InterPro" id="IPR013783">
    <property type="entry name" value="Ig-like_fold"/>
</dbReference>
<evidence type="ECO:0000256" key="4">
    <source>
        <dbReference type="ARBA" id="ARBA00023157"/>
    </source>
</evidence>
<dbReference type="SUPFAM" id="SSF48239">
    <property type="entry name" value="Terpenoid cyclases/Protein prenyltransferases"/>
    <property type="match status" value="1"/>
</dbReference>
<comment type="caution">
    <text evidence="8">The sequence shown here is derived from an EMBL/GenBank/DDBJ whole genome shotgun (WGS) entry which is preliminary data.</text>
</comment>
<dbReference type="InterPro" id="IPR001599">
    <property type="entry name" value="Macroglobln_a2"/>
</dbReference>
<evidence type="ECO:0000256" key="1">
    <source>
        <dbReference type="ARBA" id="ARBA00010556"/>
    </source>
</evidence>
<dbReference type="InterPro" id="IPR047565">
    <property type="entry name" value="Alpha-macroglob_thiol-ester_cl"/>
</dbReference>
<evidence type="ECO:0000313" key="9">
    <source>
        <dbReference type="Proteomes" id="UP000885826"/>
    </source>
</evidence>
<evidence type="ECO:0000313" key="8">
    <source>
        <dbReference type="EMBL" id="HEC79517.1"/>
    </source>
</evidence>
<dbReference type="Gene3D" id="1.50.10.20">
    <property type="match status" value="1"/>
</dbReference>
<dbReference type="SMART" id="SM01361">
    <property type="entry name" value="A2M_recep"/>
    <property type="match status" value="1"/>
</dbReference>
<dbReference type="InterPro" id="IPR050473">
    <property type="entry name" value="A2M/Complement_sys"/>
</dbReference>
<dbReference type="Pfam" id="PF07703">
    <property type="entry name" value="A2M_BRD"/>
    <property type="match status" value="1"/>
</dbReference>
<evidence type="ECO:0000256" key="2">
    <source>
        <dbReference type="ARBA" id="ARBA00022729"/>
    </source>
</evidence>
<dbReference type="GO" id="GO:0005615">
    <property type="term" value="C:extracellular space"/>
    <property type="evidence" value="ECO:0007669"/>
    <property type="project" value="InterPro"/>
</dbReference>
<dbReference type="GO" id="GO:0004866">
    <property type="term" value="F:endopeptidase inhibitor activity"/>
    <property type="evidence" value="ECO:0007669"/>
    <property type="project" value="InterPro"/>
</dbReference>
<dbReference type="Pfam" id="PF07678">
    <property type="entry name" value="TED_complement"/>
    <property type="match status" value="1"/>
</dbReference>
<dbReference type="InterPro" id="IPR002890">
    <property type="entry name" value="MG2"/>
</dbReference>
<dbReference type="Gene3D" id="2.60.40.1930">
    <property type="match status" value="1"/>
</dbReference>
<sequence>MKSKILGCIVIIMSLGFLFGVNSSEKTGDELHLNIPIIGMKGRIGKCEVEILDLEDNVLGTGYRYAYISKEHYKLPVRITLKEEVEDYDLLRVKVTFKEQKRIYSFYQLKDRMTVKIVGQNEFIKGTDVTYRIIVRNQSTGEAIPGAEVKITLSDAENGDYLFKGTTDRNGVCTTDFTLPDSLDKADLHFEITSKLGKDQYDTSIKLLNGDLTYLVTDKPIYQPGQTIHIRTLSLQKPDLKAVEGGDLTFEVEDSKGNKVFKKSITTDEFGTAYVKFTLADEVNFGDYTIRAVLNGEKTEKTVKVEKYVLPKFKIVFKTDKEFYLPAERMEGDIDVQYFFGKPVVNGKVRITTYRYDIGFQKEAVIEGKTDENGRYHFVYTLPDYFVGEPLEKGDAFVRVDVEVIDKANHSEKISAKKKVVKNLISLSIVPEGGSLRPNLENRIYVLANYPDGSPCSARIEMTVDDRTSTAVTDEFGIAEFKYTPVGADTRILVKAQDEKGETAELEKDFALDVENDQIIMRMARGIYEVGDYVELQFLTTKQNGRVFLDIIKDNQTFLTKSIAVKNGEGRYRLHLTPELSGSIWLHAYIVTTGGNIIRDTRFCYVHSADDLLISVKGDKKEYLPGEDGEILFTVTDKDGRPRVAALCVAVVDEAVFAVSELQPGLEKVYFRLEKEILEPRYEIHGFEPVKIVERPGIKARAENVLFSTLVPREPFPVNYTTPQEVIDKIRRVFYDHLLNTRDRIYRAINEYYAKHNKYPKSADGVNVLIEEGFLSEEDILDPWAHKYRITTGGEYFSWFEIVSAGPDGVFDNEDDINEWSFQRFLPEEEKMLDRVMAPMAAGRVATEQPAAFPRGKVKSQTKGARKEPRVREFFPETFIFEPALITDKQGKARLCVTMPDAITTWRVTSFASSADGELGSALSQIRVFQDFFVDIDLPVALTKGDEISIPIAVYNYLPRAQEIKLVLQQEDWFDILGEKEVTKRLKKDEVSVVYFPIKVKKLGYYSLLVKAYGEIKSDAIKRNIAVLPDGRKFEDIISDRLEGNVVKKITYPSDAIDEANTLILKIFPGIYSQIVEGLDGLFRMPFGCFEQTSSVTYPNILILDYLRETEQIKPEAELSAEEYISIGYQRLLSFEVQGGGFSWFGDAPANKVLTAYGLMEFNDMAKVYEVDERVIKRTAQWLKSQQNKDGSWSPDKQYLHAESWTRIQKNEILPTAYICWALGEIGEQGGAAAKGLAFLKKNWKTARDPYILALIANAFVAVEPKGTVTMEVLKHLVGMAKEKDDAVYWNSDIPSITFSRGKGADIEATGLAAYALIKSGKYSDLVTKVLTYLIREKDASGLWYTTQGTVIALRSLVAALGSTAEDIDARIVVKMNGEKIKELKIDDSNADLMHQVELSDYLKKNNTVEIDIRGEGSFLYELTRGYYIPWEKLPRPTEPPFVIDVKYDRTELAVNDIVGVDVSIRLTKPGTAQMVMVDLGIPPGFEVQTPTLDELVGKKIQKYTITPRQLIIYLDEVSSKKPVRLTYSIKAKYPIKAKIRSSRVYEYYNTSDEGVEVPIEMKVTL</sequence>
<reference evidence="8" key="1">
    <citation type="journal article" date="2020" name="mSystems">
        <title>Genome- and Community-Level Interaction Insights into Carbon Utilization and Element Cycling Functions of Hydrothermarchaeota in Hydrothermal Sediment.</title>
        <authorList>
            <person name="Zhou Z."/>
            <person name="Liu Y."/>
            <person name="Xu W."/>
            <person name="Pan J."/>
            <person name="Luo Z.H."/>
            <person name="Li M."/>
        </authorList>
    </citation>
    <scope>NUCLEOTIDE SEQUENCE</scope>
    <source>
        <strain evidence="8">HyVt-388</strain>
    </source>
</reference>
<dbReference type="Gene3D" id="3.30.700.10">
    <property type="entry name" value="Glycoprotein, Type 4 Pilin"/>
    <property type="match status" value="1"/>
</dbReference>
<dbReference type="InterPro" id="IPR009048">
    <property type="entry name" value="A-macroglobulin_rcpt-bd"/>
</dbReference>
<comment type="similarity">
    <text evidence="1">Belongs to the protease inhibitor I39 (alpha-2-macroglobulin) family. Bacterial alpha-2-macroglobulin subfamily.</text>
</comment>
<keyword evidence="3" id="KW-0882">Thioester bond</keyword>
<dbReference type="Pfam" id="PF08334">
    <property type="entry name" value="T2SSG"/>
    <property type="match status" value="1"/>
</dbReference>
<dbReference type="PANTHER" id="PTHR11412:SF136">
    <property type="entry name" value="CD109 ANTIGEN"/>
    <property type="match status" value="1"/>
</dbReference>